<feature type="transmembrane region" description="Helical" evidence="5">
    <location>
        <begin position="335"/>
        <end position="356"/>
    </location>
</feature>
<feature type="transmembrane region" description="Helical" evidence="5">
    <location>
        <begin position="135"/>
        <end position="154"/>
    </location>
</feature>
<feature type="transmembrane region" description="Helical" evidence="5">
    <location>
        <begin position="190"/>
        <end position="212"/>
    </location>
</feature>
<sequence>MDVDSIIEGLGGCGRFQKAVGLASHAIKVPIVFTMYMTFFSVAVPTWHCADNNGGYVGANANGVSKDVGVTVISNWNSSLDYPKTFVNSSWNDSSSYNPFKSCTNHLNQQCSEFVFDDNFQTIVSEWDMVCGLSWVPSTIASVQMAGLFFGNLLSGQLADVLGRKPPLFGSLLLLIVANLLAYFSSTWLVFGVARALCGVAMGAFLTVQYGITSEVTPSNWRACVIAVPSWATGACVFSFVSYLMPYWRKLHLLTALITVPCLAAWWLIPESFRWYLSHNRSQDARGVMKYISRLNRTELTDESLHEMLRVEKGELATGDKRKYSFIHLFKTRRLVKITLLSAINWFALGLLSYGIRFGIQALSGNFFLNLFLFNVIGIPVAFIAIVLTNVIGRRPTVILTYVMATVGCVVVGIVQYIDTPLRAPLTNGFALFASVGIELAWGPVQVMTQELYPTVIRNIGYGFQNTFSRVGAIIGPQLAFLDTRVPGVMYFVCGAVGGCCILGTLALSETRGAQLQDRIDINIVAPSAKMNIKKGKTQH</sequence>
<dbReference type="SUPFAM" id="SSF103473">
    <property type="entry name" value="MFS general substrate transporter"/>
    <property type="match status" value="1"/>
</dbReference>
<evidence type="ECO:0000256" key="5">
    <source>
        <dbReference type="SAM" id="Phobius"/>
    </source>
</evidence>
<dbReference type="Gene3D" id="1.20.1250.20">
    <property type="entry name" value="MFS general substrate transporter like domains"/>
    <property type="match status" value="1"/>
</dbReference>
<dbReference type="PANTHER" id="PTHR24064">
    <property type="entry name" value="SOLUTE CARRIER FAMILY 22 MEMBER"/>
    <property type="match status" value="1"/>
</dbReference>
<keyword evidence="8" id="KW-1185">Reference proteome</keyword>
<evidence type="ECO:0000259" key="6">
    <source>
        <dbReference type="PROSITE" id="PS50850"/>
    </source>
</evidence>
<dbReference type="PROSITE" id="PS00216">
    <property type="entry name" value="SUGAR_TRANSPORT_1"/>
    <property type="match status" value="1"/>
</dbReference>
<comment type="subcellular location">
    <subcellularLocation>
        <location evidence="1">Membrane</location>
        <topology evidence="1">Multi-pass membrane protein</topology>
    </subcellularLocation>
</comment>
<feature type="transmembrane region" description="Helical" evidence="5">
    <location>
        <begin position="224"/>
        <end position="245"/>
    </location>
</feature>
<evidence type="ECO:0000256" key="1">
    <source>
        <dbReference type="ARBA" id="ARBA00004141"/>
    </source>
</evidence>
<evidence type="ECO:0000313" key="8">
    <source>
        <dbReference type="Proteomes" id="UP001164746"/>
    </source>
</evidence>
<organism evidence="7 8">
    <name type="scientific">Mya arenaria</name>
    <name type="common">Soft-shell clam</name>
    <dbReference type="NCBI Taxonomy" id="6604"/>
    <lineage>
        <taxon>Eukaryota</taxon>
        <taxon>Metazoa</taxon>
        <taxon>Spiralia</taxon>
        <taxon>Lophotrochozoa</taxon>
        <taxon>Mollusca</taxon>
        <taxon>Bivalvia</taxon>
        <taxon>Autobranchia</taxon>
        <taxon>Heteroconchia</taxon>
        <taxon>Euheterodonta</taxon>
        <taxon>Imparidentia</taxon>
        <taxon>Neoheterodontei</taxon>
        <taxon>Myida</taxon>
        <taxon>Myoidea</taxon>
        <taxon>Myidae</taxon>
        <taxon>Mya</taxon>
    </lineage>
</organism>
<dbReference type="EMBL" id="CP111014">
    <property type="protein sequence ID" value="WAR00443.1"/>
    <property type="molecule type" value="Genomic_DNA"/>
</dbReference>
<dbReference type="PROSITE" id="PS50850">
    <property type="entry name" value="MFS"/>
    <property type="match status" value="1"/>
</dbReference>
<evidence type="ECO:0000256" key="3">
    <source>
        <dbReference type="ARBA" id="ARBA00022989"/>
    </source>
</evidence>
<feature type="transmembrane region" description="Helical" evidence="5">
    <location>
        <begin position="399"/>
        <end position="418"/>
    </location>
</feature>
<dbReference type="InterPro" id="IPR005829">
    <property type="entry name" value="Sugar_transporter_CS"/>
</dbReference>
<feature type="domain" description="Major facilitator superfamily (MFS) profile" evidence="6">
    <location>
        <begin position="67"/>
        <end position="512"/>
    </location>
</feature>
<dbReference type="InterPro" id="IPR036259">
    <property type="entry name" value="MFS_trans_sf"/>
</dbReference>
<dbReference type="PROSITE" id="PS00217">
    <property type="entry name" value="SUGAR_TRANSPORT_2"/>
    <property type="match status" value="1"/>
</dbReference>
<dbReference type="InterPro" id="IPR020846">
    <property type="entry name" value="MFS_dom"/>
</dbReference>
<feature type="transmembrane region" description="Helical" evidence="5">
    <location>
        <begin position="251"/>
        <end position="269"/>
    </location>
</feature>
<feature type="transmembrane region" description="Helical" evidence="5">
    <location>
        <begin position="368"/>
        <end position="392"/>
    </location>
</feature>
<dbReference type="Pfam" id="PF00083">
    <property type="entry name" value="Sugar_tr"/>
    <property type="match status" value="1"/>
</dbReference>
<accession>A0ABY7DUU0</accession>
<protein>
    <submittedName>
        <fullName evidence="7">OCTL-like protein</fullName>
    </submittedName>
</protein>
<name>A0ABY7DUU0_MYAAR</name>
<reference evidence="7" key="1">
    <citation type="submission" date="2022-11" db="EMBL/GenBank/DDBJ databases">
        <title>Centuries of genome instability and evolution in soft-shell clam transmissible cancer (bioRxiv).</title>
        <authorList>
            <person name="Hart S.F.M."/>
            <person name="Yonemitsu M.A."/>
            <person name="Giersch R.M."/>
            <person name="Beal B.F."/>
            <person name="Arriagada G."/>
            <person name="Davis B.W."/>
            <person name="Ostrander E.A."/>
            <person name="Goff S.P."/>
            <person name="Metzger M.J."/>
        </authorList>
    </citation>
    <scope>NUCLEOTIDE SEQUENCE</scope>
    <source>
        <strain evidence="7">MELC-2E11</strain>
        <tissue evidence="7">Siphon/mantle</tissue>
    </source>
</reference>
<keyword evidence="2 5" id="KW-0812">Transmembrane</keyword>
<dbReference type="Proteomes" id="UP001164746">
    <property type="component" value="Chromosome 3"/>
</dbReference>
<evidence type="ECO:0000256" key="2">
    <source>
        <dbReference type="ARBA" id="ARBA00022692"/>
    </source>
</evidence>
<feature type="transmembrane region" description="Helical" evidence="5">
    <location>
        <begin position="166"/>
        <end position="184"/>
    </location>
</feature>
<keyword evidence="3 5" id="KW-1133">Transmembrane helix</keyword>
<dbReference type="InterPro" id="IPR005828">
    <property type="entry name" value="MFS_sugar_transport-like"/>
</dbReference>
<proteinExistence type="predicted"/>
<gene>
    <name evidence="7" type="ORF">MAR_024815</name>
</gene>
<evidence type="ECO:0000313" key="7">
    <source>
        <dbReference type="EMBL" id="WAR00443.1"/>
    </source>
</evidence>
<feature type="transmembrane region" description="Helical" evidence="5">
    <location>
        <begin position="489"/>
        <end position="509"/>
    </location>
</feature>
<evidence type="ECO:0000256" key="4">
    <source>
        <dbReference type="ARBA" id="ARBA00023136"/>
    </source>
</evidence>
<keyword evidence="4 5" id="KW-0472">Membrane</keyword>